<dbReference type="EMBL" id="LNQR01000004">
    <property type="protein sequence ID" value="KWT94620.1"/>
    <property type="molecule type" value="Genomic_DNA"/>
</dbReference>
<proteinExistence type="predicted"/>
<dbReference type="InterPro" id="IPR021744">
    <property type="entry name" value="CbiG_N"/>
</dbReference>
<dbReference type="SUPFAM" id="SSF159664">
    <property type="entry name" value="CobE/GbiG C-terminal domain-like"/>
    <property type="match status" value="1"/>
</dbReference>
<feature type="domain" description="Cobalamin synthesis G N-terminal" evidence="2">
    <location>
        <begin position="62"/>
        <end position="142"/>
    </location>
</feature>
<evidence type="ECO:0000259" key="1">
    <source>
        <dbReference type="Pfam" id="PF01890"/>
    </source>
</evidence>
<dbReference type="Gene3D" id="3.40.50.11220">
    <property type="match status" value="1"/>
</dbReference>
<keyword evidence="4" id="KW-1185">Reference proteome</keyword>
<dbReference type="SUPFAM" id="SSF159672">
    <property type="entry name" value="CbiG N-terminal domain-like"/>
    <property type="match status" value="1"/>
</dbReference>
<dbReference type="Pfam" id="PF02571">
    <property type="entry name" value="CbiJ"/>
    <property type="match status" value="1"/>
</dbReference>
<dbReference type="Pfam" id="PF11760">
    <property type="entry name" value="CbiG_N"/>
    <property type="match status" value="1"/>
</dbReference>
<dbReference type="NCBIfam" id="TIGR00715">
    <property type="entry name" value="precor6x_red"/>
    <property type="match status" value="1"/>
</dbReference>
<dbReference type="Proteomes" id="UP000060487">
    <property type="component" value="Unassembled WGS sequence"/>
</dbReference>
<dbReference type="InterPro" id="IPR002750">
    <property type="entry name" value="CobE/GbiG_C"/>
</dbReference>
<protein>
    <submittedName>
        <fullName evidence="3">Cobalamin biosynthesis protein CbiG</fullName>
    </submittedName>
</protein>
<evidence type="ECO:0000313" key="4">
    <source>
        <dbReference type="Proteomes" id="UP000060487"/>
    </source>
</evidence>
<name>A0ABR5SKJ4_9BACT</name>
<dbReference type="RefSeq" id="WP_085050694.1">
    <property type="nucleotide sequence ID" value="NZ_LNQR01000004.1"/>
</dbReference>
<dbReference type="InterPro" id="IPR036518">
    <property type="entry name" value="CobE/GbiG_C_sf"/>
</dbReference>
<dbReference type="InterPro" id="IPR038029">
    <property type="entry name" value="GbiG_N_sf"/>
</dbReference>
<organism evidence="3 4">
    <name type="scientific">Candidatus Magnetominusculus xianensis</name>
    <dbReference type="NCBI Taxonomy" id="1748249"/>
    <lineage>
        <taxon>Bacteria</taxon>
        <taxon>Pseudomonadati</taxon>
        <taxon>Nitrospirota</taxon>
        <taxon>Nitrospiria</taxon>
        <taxon>Nitrospirales</taxon>
        <taxon>Nitrospiraceae</taxon>
        <taxon>Candidatus Magnetominusculus</taxon>
    </lineage>
</organism>
<gene>
    <name evidence="3" type="ORF">ASN18_0159</name>
</gene>
<reference evidence="3 4" key="1">
    <citation type="submission" date="2015-11" db="EMBL/GenBank/DDBJ databases">
        <authorList>
            <person name="Lin W."/>
        </authorList>
    </citation>
    <scope>NUCLEOTIDE SEQUENCE [LARGE SCALE GENOMIC DNA]</scope>
    <source>
        <strain evidence="3 4">HCH-1</strain>
    </source>
</reference>
<evidence type="ECO:0000313" key="3">
    <source>
        <dbReference type="EMBL" id="KWT94620.1"/>
    </source>
</evidence>
<dbReference type="InterPro" id="IPR003723">
    <property type="entry name" value="Precorrin-6x_reduct"/>
</dbReference>
<dbReference type="Pfam" id="PF01890">
    <property type="entry name" value="CbiG_C"/>
    <property type="match status" value="1"/>
</dbReference>
<dbReference type="Gene3D" id="3.30.420.180">
    <property type="entry name" value="CobE/GbiG C-terminal domain"/>
    <property type="match status" value="1"/>
</dbReference>
<dbReference type="InterPro" id="IPR052553">
    <property type="entry name" value="CbiG_hydrolase"/>
</dbReference>
<dbReference type="PROSITE" id="PS51014">
    <property type="entry name" value="COBK_CBIJ"/>
    <property type="match status" value="1"/>
</dbReference>
<dbReference type="PANTHER" id="PTHR37477:SF1">
    <property type="entry name" value="COBALT-PRECORRIN-5A HYDROLASE"/>
    <property type="match status" value="1"/>
</dbReference>
<feature type="domain" description="CobE/GbiG C-terminal" evidence="1">
    <location>
        <begin position="148"/>
        <end position="268"/>
    </location>
</feature>
<dbReference type="PANTHER" id="PTHR37477">
    <property type="entry name" value="COBALT-PRECORRIN-5A HYDROLASE"/>
    <property type="match status" value="1"/>
</dbReference>
<sequence>MRMIDTMDIAVFCITQNGAALAQKIAAETAADLFVKSGVLPCELIDLKGRSKVHTFDSISAHTAKVFNQYGGLVFVMSLGIVNRLIAPLMKNKLEDPAVVTLDEAGRFAVSTLSGHEGGANALTYLISSITGAQPVVTTATDSLRIYTCGVGCVKGAKKEALTAAITEGCKKAGITTDNLRCLASAWVKKDEQGLLDAATALHLYIRFIPKWMIDMYYERNTAAVKSDMVFKSIGVYGVSEPAAALSGSSSRLVLPKTIFDGVTVAIARETLFPGPPEMPVTPVAHDNGSARILILGGTTEGVNMGHELSQNGMDFLVSCVTEYGFNLFKEKFGDKAVLETFNSPDALKRFIKKHAITKIIDCTHPYAELITPLAKSVAGDLTITYESKVRDTGFDNEFNYEKLCYVSSLSQVIDKILALKVKRPLFTTGSKELGFVRPLAEKGGVEVFVRVLPFEHSIQGALEADVKAANIIAMQGPFTTQLNAATIRQYAIDCLVTKKTGKEGGFYEKVNAAIDCGVHLIVVDR</sequence>
<evidence type="ECO:0000259" key="2">
    <source>
        <dbReference type="Pfam" id="PF11760"/>
    </source>
</evidence>
<comment type="caution">
    <text evidence="3">The sequence shown here is derived from an EMBL/GenBank/DDBJ whole genome shotgun (WGS) entry which is preliminary data.</text>
</comment>
<accession>A0ABR5SKJ4</accession>